<dbReference type="PANTHER" id="PTHR33452:SF1">
    <property type="entry name" value="INNER MEMBRANE PROTEIN YPHA-RELATED"/>
    <property type="match status" value="1"/>
</dbReference>
<dbReference type="GO" id="GO:0005886">
    <property type="term" value="C:plasma membrane"/>
    <property type="evidence" value="ECO:0007669"/>
    <property type="project" value="TreeGrafter"/>
</dbReference>
<dbReference type="Pfam" id="PF04173">
    <property type="entry name" value="DoxD"/>
    <property type="match status" value="1"/>
</dbReference>
<evidence type="ECO:0000259" key="2">
    <source>
        <dbReference type="Pfam" id="PF04173"/>
    </source>
</evidence>
<evidence type="ECO:0000256" key="1">
    <source>
        <dbReference type="SAM" id="Phobius"/>
    </source>
</evidence>
<keyword evidence="1" id="KW-0472">Membrane</keyword>
<evidence type="ECO:0000313" key="3">
    <source>
        <dbReference type="EMBL" id="QNI30610.1"/>
    </source>
</evidence>
<evidence type="ECO:0000313" key="4">
    <source>
        <dbReference type="Proteomes" id="UP000515312"/>
    </source>
</evidence>
<keyword evidence="1" id="KW-1133">Transmembrane helix</keyword>
<dbReference type="EMBL" id="CP060394">
    <property type="protein sequence ID" value="QNI30610.1"/>
    <property type="molecule type" value="Genomic_DNA"/>
</dbReference>
<feature type="transmembrane region" description="Helical" evidence="1">
    <location>
        <begin position="124"/>
        <end position="142"/>
    </location>
</feature>
<dbReference type="RefSeq" id="WP_186740615.1">
    <property type="nucleotide sequence ID" value="NZ_CP060394.1"/>
</dbReference>
<reference evidence="3 4" key="1">
    <citation type="submission" date="2020-08" db="EMBL/GenBank/DDBJ databases">
        <title>Edaphobacter telluris sp. nov. and Acidobacterium dinghuensis sp. nov., two acidobacteria isolated from forest soil.</title>
        <authorList>
            <person name="Fu J."/>
            <person name="Qiu L."/>
        </authorList>
    </citation>
    <scope>NUCLEOTIDE SEQUENCE [LARGE SCALE GENOMIC DNA]</scope>
    <source>
        <strain evidence="3">4Y35</strain>
    </source>
</reference>
<dbReference type="Proteomes" id="UP000515312">
    <property type="component" value="Chromosome"/>
</dbReference>
<dbReference type="KEGG" id="adin:H7849_15875"/>
<sequence length="164" mass="17727">MSSNADRIPTAARQMSAAIGLTLIRVTIGAMFVWVFFENKGKGLYTPAGYAGLISYYIKSSHCPAVWKSVMALAASHAAMVAPLQAMTEISLGILLVIGLFTRPAAFVAFLFLGSLWISELGTSWIWELLVSVLAALGLAIGRAGRKWGIDALLAQRWPASPWW</sequence>
<keyword evidence="4" id="KW-1185">Reference proteome</keyword>
<feature type="transmembrane region" description="Helical" evidence="1">
    <location>
        <begin position="94"/>
        <end position="118"/>
    </location>
</feature>
<keyword evidence="1" id="KW-0812">Transmembrane</keyword>
<feature type="domain" description="TQO small subunit DoxD" evidence="2">
    <location>
        <begin position="23"/>
        <end position="157"/>
    </location>
</feature>
<dbReference type="InterPro" id="IPR007301">
    <property type="entry name" value="DoxD"/>
</dbReference>
<organism evidence="3 4">
    <name type="scientific">Alloacidobacterium dinghuense</name>
    <dbReference type="NCBI Taxonomy" id="2763107"/>
    <lineage>
        <taxon>Bacteria</taxon>
        <taxon>Pseudomonadati</taxon>
        <taxon>Acidobacteriota</taxon>
        <taxon>Terriglobia</taxon>
        <taxon>Terriglobales</taxon>
        <taxon>Acidobacteriaceae</taxon>
        <taxon>Alloacidobacterium</taxon>
    </lineage>
</organism>
<accession>A0A7G8BDJ0</accession>
<protein>
    <submittedName>
        <fullName evidence="3">DoxX family membrane protein</fullName>
    </submittedName>
</protein>
<gene>
    <name evidence="3" type="ORF">H7849_15875</name>
</gene>
<name>A0A7G8BDJ0_9BACT</name>
<feature type="transmembrane region" description="Helical" evidence="1">
    <location>
        <begin position="17"/>
        <end position="37"/>
    </location>
</feature>
<dbReference type="AlphaFoldDB" id="A0A7G8BDJ0"/>
<dbReference type="InterPro" id="IPR051907">
    <property type="entry name" value="DoxX-like_oxidoreductase"/>
</dbReference>
<dbReference type="PANTHER" id="PTHR33452">
    <property type="entry name" value="OXIDOREDUCTASE CATD-RELATED"/>
    <property type="match status" value="1"/>
</dbReference>
<proteinExistence type="predicted"/>